<evidence type="ECO:0000313" key="2">
    <source>
        <dbReference type="EMBL" id="GAA3576973.1"/>
    </source>
</evidence>
<feature type="region of interest" description="Disordered" evidence="1">
    <location>
        <begin position="32"/>
        <end position="120"/>
    </location>
</feature>
<feature type="compositionally biased region" description="Basic and acidic residues" evidence="1">
    <location>
        <begin position="32"/>
        <end position="41"/>
    </location>
</feature>
<proteinExistence type="predicted"/>
<sequence length="340" mass="34821">MSPDPLMSAILGDLAAGRIDASEAARRIDALKAAPAEDRSEPVTVTPEAAAPVVEPRDDAATDPWAAATDRPQHATFARETVRSEPAEPTAPTGSTEAETTGTGTPGTTPTEPRGKAANGVERISVRAVGRRVRIVGETSVATLSADGPHVLRRNGTTLEVSSDGEIGPSLDGFSILRGVPRSLEDIRALGLGKELLLRVNPALEVDVEVTAGQLSTERVPHLGKVRVTAGGAKLLDVTAVNDVLVQAGSATIKGTITSGRHRVRVESGSLSISLGDDSNVTVKSDAQLGRVSWAGGHSGAGDEVVMGHGNARLDVEVVMGHAQVRVGSDAAASSSTSGS</sequence>
<dbReference type="RefSeq" id="WP_344742731.1">
    <property type="nucleotide sequence ID" value="NZ_BAAAYR010000005.1"/>
</dbReference>
<gene>
    <name evidence="2" type="ORF">GCM10022197_37730</name>
</gene>
<dbReference type="Proteomes" id="UP001500767">
    <property type="component" value="Unassembled WGS sequence"/>
</dbReference>
<name>A0ABP6Y617_9ACTN</name>
<keyword evidence="3" id="KW-1185">Reference proteome</keyword>
<evidence type="ECO:0008006" key="4">
    <source>
        <dbReference type="Google" id="ProtNLM"/>
    </source>
</evidence>
<reference evidence="3" key="1">
    <citation type="journal article" date="2019" name="Int. J. Syst. Evol. Microbiol.">
        <title>The Global Catalogue of Microorganisms (GCM) 10K type strain sequencing project: providing services to taxonomists for standard genome sequencing and annotation.</title>
        <authorList>
            <consortium name="The Broad Institute Genomics Platform"/>
            <consortium name="The Broad Institute Genome Sequencing Center for Infectious Disease"/>
            <person name="Wu L."/>
            <person name="Ma J."/>
        </authorList>
    </citation>
    <scope>NUCLEOTIDE SEQUENCE [LARGE SCALE GENOMIC DNA]</scope>
    <source>
        <strain evidence="3">JCM 16540</strain>
    </source>
</reference>
<evidence type="ECO:0000256" key="1">
    <source>
        <dbReference type="SAM" id="MobiDB-lite"/>
    </source>
</evidence>
<protein>
    <recommendedName>
        <fullName evidence="4">Adhesin domain-containing protein</fullName>
    </recommendedName>
</protein>
<feature type="compositionally biased region" description="Low complexity" evidence="1">
    <location>
        <begin position="87"/>
        <end position="112"/>
    </location>
</feature>
<dbReference type="EMBL" id="BAAAYR010000005">
    <property type="protein sequence ID" value="GAA3576973.1"/>
    <property type="molecule type" value="Genomic_DNA"/>
</dbReference>
<accession>A0ABP6Y617</accession>
<evidence type="ECO:0000313" key="3">
    <source>
        <dbReference type="Proteomes" id="UP001500767"/>
    </source>
</evidence>
<comment type="caution">
    <text evidence="2">The sequence shown here is derived from an EMBL/GenBank/DDBJ whole genome shotgun (WGS) entry which is preliminary data.</text>
</comment>
<feature type="compositionally biased region" description="Low complexity" evidence="1">
    <location>
        <begin position="42"/>
        <end position="54"/>
    </location>
</feature>
<organism evidence="2 3">
    <name type="scientific">Microlunatus spumicola</name>
    <dbReference type="NCBI Taxonomy" id="81499"/>
    <lineage>
        <taxon>Bacteria</taxon>
        <taxon>Bacillati</taxon>
        <taxon>Actinomycetota</taxon>
        <taxon>Actinomycetes</taxon>
        <taxon>Propionibacteriales</taxon>
        <taxon>Propionibacteriaceae</taxon>
        <taxon>Microlunatus</taxon>
    </lineage>
</organism>